<dbReference type="EMBL" id="CP003763">
    <property type="protein sequence ID" value="AFQ29207.1"/>
    <property type="molecule type" value="Genomic_DNA"/>
</dbReference>
<name>A0A9W3JYA0_BACTU</name>
<dbReference type="Gene3D" id="3.40.1350.10">
    <property type="match status" value="1"/>
</dbReference>
<proteinExistence type="predicted"/>
<feature type="domain" description="TnsA endonuclease N-terminal" evidence="2">
    <location>
        <begin position="46"/>
        <end position="127"/>
    </location>
</feature>
<dbReference type="InterPro" id="IPR014833">
    <property type="entry name" value="TnsA_N"/>
</dbReference>
<dbReference type="KEGG" id="btn:BTF1_25220"/>
<dbReference type="InterPro" id="IPR011856">
    <property type="entry name" value="tRNA_endonuc-like_dom_sf"/>
</dbReference>
<evidence type="ECO:0000259" key="2">
    <source>
        <dbReference type="Pfam" id="PF08722"/>
    </source>
</evidence>
<accession>A0A9W3JYA0</accession>
<evidence type="ECO:0000313" key="4">
    <source>
        <dbReference type="Proteomes" id="UP000005257"/>
    </source>
</evidence>
<organism evidence="3 4">
    <name type="scientific">Bacillus thuringiensis HD-789</name>
    <dbReference type="NCBI Taxonomy" id="1217737"/>
    <lineage>
        <taxon>Bacteria</taxon>
        <taxon>Bacillati</taxon>
        <taxon>Bacillota</taxon>
        <taxon>Bacilli</taxon>
        <taxon>Bacillales</taxon>
        <taxon>Bacillaceae</taxon>
        <taxon>Bacillus</taxon>
        <taxon>Bacillus cereus group</taxon>
    </lineage>
</organism>
<evidence type="ECO:0000256" key="1">
    <source>
        <dbReference type="SAM" id="Coils"/>
    </source>
</evidence>
<dbReference type="SUPFAM" id="SSF52980">
    <property type="entry name" value="Restriction endonuclease-like"/>
    <property type="match status" value="1"/>
</dbReference>
<sequence>MYSPVTMSRNMYYGSNFWSAYSHKLKRDVRFYSDLEYEHWLLVETNSDIAVFCEQPLKIAYEFEGKNTHTIFDMWVQERSGKEYFVEVKYSQEMRKGNKKYNRTMKQLEIQRAWCEENKKEYRIMTEKEIREPRIHLDNMRLLVSLTNHFIEVNPYQEEKILNLINNGCFSVSDLCSSYPSIPLRDIYIILSKNIFEGRIQANLDNLDFGYKTEVWSDG</sequence>
<evidence type="ECO:0000313" key="3">
    <source>
        <dbReference type="EMBL" id="AFQ29207.1"/>
    </source>
</evidence>
<dbReference type="GO" id="GO:0003676">
    <property type="term" value="F:nucleic acid binding"/>
    <property type="evidence" value="ECO:0007669"/>
    <property type="project" value="InterPro"/>
</dbReference>
<reference evidence="3 4" key="1">
    <citation type="journal article" date="2013" name="Genome Announc.">
        <title>Complete Genome Sequence of Bacillus thuringiensis Serovar Israelensis Strain HD-789.</title>
        <authorList>
            <person name="Doggett N.A."/>
            <person name="Stubben C.J."/>
            <person name="Chertkov O."/>
            <person name="Bruce D.C."/>
            <person name="Detter J.C."/>
            <person name="Johnson S.L."/>
            <person name="Han C.S."/>
        </authorList>
    </citation>
    <scope>NUCLEOTIDE SEQUENCE [LARGE SCALE GENOMIC DNA]</scope>
    <source>
        <strain evidence="3 4">HD-789</strain>
    </source>
</reference>
<dbReference type="Proteomes" id="UP000005257">
    <property type="component" value="Chromosome"/>
</dbReference>
<dbReference type="InterPro" id="IPR011335">
    <property type="entry name" value="Restrct_endonuc-II-like"/>
</dbReference>
<dbReference type="AlphaFoldDB" id="A0A9W3JYA0"/>
<gene>
    <name evidence="3" type="ORF">BTF1_25220</name>
</gene>
<dbReference type="Pfam" id="PF08722">
    <property type="entry name" value="Tn7_TnsA-like_N"/>
    <property type="match status" value="1"/>
</dbReference>
<keyword evidence="1" id="KW-0175">Coiled coil</keyword>
<feature type="coiled-coil region" evidence="1">
    <location>
        <begin position="91"/>
        <end position="118"/>
    </location>
</feature>
<protein>
    <submittedName>
        <fullName evidence="3">S-layer protein</fullName>
    </submittedName>
</protein>